<name>H6WG15_9CAUD</name>
<proteinExistence type="predicted"/>
<feature type="compositionally biased region" description="Basic and acidic residues" evidence="1">
    <location>
        <begin position="731"/>
        <end position="744"/>
    </location>
</feature>
<keyword evidence="3" id="KW-1185">Reference proteome</keyword>
<dbReference type="Proteomes" id="UP000007178">
    <property type="component" value="Segment"/>
</dbReference>
<feature type="region of interest" description="Disordered" evidence="1">
    <location>
        <begin position="561"/>
        <end position="590"/>
    </location>
</feature>
<dbReference type="GeneID" id="14013822"/>
<protein>
    <submittedName>
        <fullName evidence="2">Virion structural protein and packaging</fullName>
    </submittedName>
</protein>
<feature type="region of interest" description="Disordered" evidence="1">
    <location>
        <begin position="723"/>
        <end position="744"/>
    </location>
</feature>
<reference evidence="2 3" key="1">
    <citation type="journal article" date="2012" name="Proc. Natl. Acad. Sci. U.S.A.">
        <title>A novel lineage of myoviruses infecting cyanobacteria is widespread in the oceans.</title>
        <authorList>
            <person name="Sabehi G."/>
            <person name="Shaulov L."/>
            <person name="Silver D.H."/>
            <person name="Yanai I."/>
            <person name="Harel A."/>
            <person name="Lindell D."/>
        </authorList>
    </citation>
    <scope>NUCLEOTIDE SEQUENCE [LARGE SCALE GENOMIC DNA]</scope>
</reference>
<accession>H6WG15</accession>
<dbReference type="KEGG" id="vg:14013822"/>
<evidence type="ECO:0000256" key="1">
    <source>
        <dbReference type="SAM" id="MobiDB-lite"/>
    </source>
</evidence>
<evidence type="ECO:0000313" key="3">
    <source>
        <dbReference type="Proteomes" id="UP000007178"/>
    </source>
</evidence>
<dbReference type="RefSeq" id="YP_007006153.1">
    <property type="nucleotide sequence ID" value="NC_019516.2"/>
</dbReference>
<sequence>MANIALDIKANTQKALGEFKKLSRELDNKFLVQGLKLDVVKNAFTQINREFENAVGTQGLRAAESSGQLQRSLALNLTTFKRFGRETAEVVSKDVLNSLQQLRAEGTITGKVLQDSLSIASFLDFDAAGPELQRKLREGTNTIAKFVQQTSDLFGGSEGQLIQRALTGEISVDQFFKVSTGQGGATNKFRDVFRKYQDALKNADPTIRTQGILAAIQEIQSDPAYRNTFRSIKPIESVFREISGLFSEKGLFGALRPVGDQIRNFDNQNVDRNLLQVTGKLLRTIFDREEGVFAKLNKALQRAFGNFDVLEPILAGVTFLTEIFEKLGNFFESSEFRSFLNIFDGLVEGLKSIFSGGGLDLSAGSINKFIDGVFEAIRGLINKVAEFIRGLDASAIGSVLGNVLEELVKTLPSLLNVIFSGLGKALQVVFSDGRLLAGAGILGALGLGRGALGVANFIANRTSDGLESGRQGRARGILGVADRRITAGISGFFDRRRELSERGRKAAIDFSSGDISKAQKGGFTGYQGAVIRKFNQIIILLRRGIGVFNIARPAIADQDLPRRPRNPAADRYMGRGSYSGPRRGLDTVTDPRVGDLERQVNRRGRFVPRGRIGRRGIFGRLAGFGGDILAGGLGDFITGGPDFLDYGEPDMDFSDRGGRLRDMSPAARARYNRRFGLRGRMASLGRGIGRIGGRLGGGILGGLTGAAILGSIFGGGRANASEIDADDSLSPEEKELLRKKNRESTRQQAGAAAIGMAGGALGGIIGSFFGPAGTFIGGALGQQLGDAIAGFVSPGILEAVGKFVEDIGAFFGDLWNNVSGLAQGGFKNFMNFFGPEGPIQSLSRFVFELPGNIIDTIKEGFSSAYDGLKDLGGNIVNTLAGLFGGGRFLGGVGSGLTLVGENGPELVNLGSGAIVIPNSSLNGNLYGGGGSPSSVNNYVTVNVNAPGADEFAQQLSDAVIVELNTQFNQISAG</sequence>
<evidence type="ECO:0000313" key="2">
    <source>
        <dbReference type="EMBL" id="AEZ65739.1"/>
    </source>
</evidence>
<organism evidence="2 3">
    <name type="scientific">Cyanophage S-TIM5</name>
    <dbReference type="NCBI Taxonomy" id="1137745"/>
    <lineage>
        <taxon>Viruses</taxon>
        <taxon>Duplodnaviria</taxon>
        <taxon>Heunggongvirae</taxon>
        <taxon>Uroviricota</taxon>
        <taxon>Caudoviricetes</taxon>
        <taxon>Aurunvirus</taxon>
        <taxon>Aurunvirus STIM5</taxon>
    </lineage>
</organism>
<dbReference type="EMBL" id="JQ245707">
    <property type="protein sequence ID" value="AEZ65739.1"/>
    <property type="molecule type" value="Genomic_DNA"/>
</dbReference>